<comment type="similarity">
    <text evidence="1">Belongs to the CDC123 family.</text>
</comment>
<name>A0AAP0G5I0_9ASPA</name>
<dbReference type="Proteomes" id="UP001418222">
    <property type="component" value="Unassembled WGS sequence"/>
</dbReference>
<evidence type="ECO:0000256" key="2">
    <source>
        <dbReference type="SAM" id="MobiDB-lite"/>
    </source>
</evidence>
<evidence type="ECO:0000313" key="3">
    <source>
        <dbReference type="EMBL" id="KAK8938649.1"/>
    </source>
</evidence>
<organism evidence="3 4">
    <name type="scientific">Platanthera zijinensis</name>
    <dbReference type="NCBI Taxonomy" id="2320716"/>
    <lineage>
        <taxon>Eukaryota</taxon>
        <taxon>Viridiplantae</taxon>
        <taxon>Streptophyta</taxon>
        <taxon>Embryophyta</taxon>
        <taxon>Tracheophyta</taxon>
        <taxon>Spermatophyta</taxon>
        <taxon>Magnoliopsida</taxon>
        <taxon>Liliopsida</taxon>
        <taxon>Asparagales</taxon>
        <taxon>Orchidaceae</taxon>
        <taxon>Orchidoideae</taxon>
        <taxon>Orchideae</taxon>
        <taxon>Orchidinae</taxon>
        <taxon>Platanthera</taxon>
    </lineage>
</organism>
<comment type="caution">
    <text evidence="3">The sequence shown here is derived from an EMBL/GenBank/DDBJ whole genome shotgun (WGS) entry which is preliminary data.</text>
</comment>
<dbReference type="AlphaFoldDB" id="A0AAP0G5I0"/>
<dbReference type="Pfam" id="PF07065">
    <property type="entry name" value="D123"/>
    <property type="match status" value="1"/>
</dbReference>
<evidence type="ECO:0000313" key="4">
    <source>
        <dbReference type="Proteomes" id="UP001418222"/>
    </source>
</evidence>
<dbReference type="PANTHER" id="PTHR15323">
    <property type="entry name" value="D123 PROTEIN"/>
    <property type="match status" value="1"/>
</dbReference>
<dbReference type="EMBL" id="JBBWWQ010000009">
    <property type="protein sequence ID" value="KAK8938649.1"/>
    <property type="molecule type" value="Genomic_DNA"/>
</dbReference>
<sequence>MKEEELRRCQIQEWYPLFKPYSIRTLFHPIPDDFRRYILGEPPTATSHADGGTDGGDLPPPFRLPLPASGLDPLPRSTSTIDPISVLDSDPTAFIEESDSESDHRAPSFPDLESSVEQSIAALGGAVFPKLNWSSPKDAAWIAADGSLRCTSFAEISLLLHSSDRAVHDLCHAADSCSDRSSSTNFSFFLALRKFYPALRPEMEFRCFVRRRRLLGISQREVTAFYPSLVDRRRELRRLVEDFFDEVVCPRFGLDDYTFDIYVNGNGKIKLLDFNPWGAFTLPLLFSWEELETEGFGEDEEVEFRLVETQCGVRPGLKTAVPYDYLDTSEGSGWDQFFRMADEELKLQMKEDAEPVK</sequence>
<protein>
    <recommendedName>
        <fullName evidence="5">Cell division cycle protein 123 homolog</fullName>
    </recommendedName>
</protein>
<gene>
    <name evidence="3" type="ORF">KSP39_PZI010883</name>
</gene>
<dbReference type="PANTHER" id="PTHR15323:SF6">
    <property type="entry name" value="CELL DIVISION CYCLE PROTEIN 123 HOMOLOG"/>
    <property type="match status" value="1"/>
</dbReference>
<dbReference type="InterPro" id="IPR009772">
    <property type="entry name" value="CDC123"/>
</dbReference>
<dbReference type="GO" id="GO:0005737">
    <property type="term" value="C:cytoplasm"/>
    <property type="evidence" value="ECO:0007669"/>
    <property type="project" value="TreeGrafter"/>
</dbReference>
<evidence type="ECO:0008006" key="5">
    <source>
        <dbReference type="Google" id="ProtNLM"/>
    </source>
</evidence>
<reference evidence="3 4" key="1">
    <citation type="journal article" date="2022" name="Nat. Plants">
        <title>Genomes of leafy and leafless Platanthera orchids illuminate the evolution of mycoheterotrophy.</title>
        <authorList>
            <person name="Li M.H."/>
            <person name="Liu K.W."/>
            <person name="Li Z."/>
            <person name="Lu H.C."/>
            <person name="Ye Q.L."/>
            <person name="Zhang D."/>
            <person name="Wang J.Y."/>
            <person name="Li Y.F."/>
            <person name="Zhong Z.M."/>
            <person name="Liu X."/>
            <person name="Yu X."/>
            <person name="Liu D.K."/>
            <person name="Tu X.D."/>
            <person name="Liu B."/>
            <person name="Hao Y."/>
            <person name="Liao X.Y."/>
            <person name="Jiang Y.T."/>
            <person name="Sun W.H."/>
            <person name="Chen J."/>
            <person name="Chen Y.Q."/>
            <person name="Ai Y."/>
            <person name="Zhai J.W."/>
            <person name="Wu S.S."/>
            <person name="Zhou Z."/>
            <person name="Hsiao Y.Y."/>
            <person name="Wu W.L."/>
            <person name="Chen Y.Y."/>
            <person name="Lin Y.F."/>
            <person name="Hsu J.L."/>
            <person name="Li C.Y."/>
            <person name="Wang Z.W."/>
            <person name="Zhao X."/>
            <person name="Zhong W.Y."/>
            <person name="Ma X.K."/>
            <person name="Ma L."/>
            <person name="Huang J."/>
            <person name="Chen G.Z."/>
            <person name="Huang M.Z."/>
            <person name="Huang L."/>
            <person name="Peng D.H."/>
            <person name="Luo Y.B."/>
            <person name="Zou S.Q."/>
            <person name="Chen S.P."/>
            <person name="Lan S."/>
            <person name="Tsai W.C."/>
            <person name="Van de Peer Y."/>
            <person name="Liu Z.J."/>
        </authorList>
    </citation>
    <scope>NUCLEOTIDE SEQUENCE [LARGE SCALE GENOMIC DNA]</scope>
    <source>
        <strain evidence="3">Lor287</strain>
    </source>
</reference>
<proteinExistence type="inferred from homology"/>
<evidence type="ECO:0000256" key="1">
    <source>
        <dbReference type="ARBA" id="ARBA00011047"/>
    </source>
</evidence>
<feature type="region of interest" description="Disordered" evidence="2">
    <location>
        <begin position="41"/>
        <end position="61"/>
    </location>
</feature>
<accession>A0AAP0G5I0</accession>
<keyword evidence="4" id="KW-1185">Reference proteome</keyword>